<name>A0ABN1AXT7_9ACTN</name>
<feature type="compositionally biased region" description="Pro residues" evidence="1">
    <location>
        <begin position="38"/>
        <end position="51"/>
    </location>
</feature>
<feature type="chain" id="PRO_5047122121" evidence="2">
    <location>
        <begin position="26"/>
        <end position="66"/>
    </location>
</feature>
<reference evidence="3 4" key="1">
    <citation type="journal article" date="2019" name="Int. J. Syst. Evol. Microbiol.">
        <title>The Global Catalogue of Microorganisms (GCM) 10K type strain sequencing project: providing services to taxonomists for standard genome sequencing and annotation.</title>
        <authorList>
            <consortium name="The Broad Institute Genomics Platform"/>
            <consortium name="The Broad Institute Genome Sequencing Center for Infectious Disease"/>
            <person name="Wu L."/>
            <person name="Ma J."/>
        </authorList>
    </citation>
    <scope>NUCLEOTIDE SEQUENCE [LARGE SCALE GENOMIC DNA]</scope>
    <source>
        <strain evidence="3 4">JCM 10649</strain>
    </source>
</reference>
<organism evidence="3 4">
    <name type="scientific">Streptomyces stramineus</name>
    <dbReference type="NCBI Taxonomy" id="173861"/>
    <lineage>
        <taxon>Bacteria</taxon>
        <taxon>Bacillati</taxon>
        <taxon>Actinomycetota</taxon>
        <taxon>Actinomycetes</taxon>
        <taxon>Kitasatosporales</taxon>
        <taxon>Streptomycetaceae</taxon>
        <taxon>Streptomyces</taxon>
    </lineage>
</organism>
<comment type="caution">
    <text evidence="3">The sequence shown here is derived from an EMBL/GenBank/DDBJ whole genome shotgun (WGS) entry which is preliminary data.</text>
</comment>
<dbReference type="EMBL" id="BAAAHB010000089">
    <property type="protein sequence ID" value="GAA0485713.1"/>
    <property type="molecule type" value="Genomic_DNA"/>
</dbReference>
<dbReference type="PROSITE" id="PS51257">
    <property type="entry name" value="PROKAR_LIPOPROTEIN"/>
    <property type="match status" value="1"/>
</dbReference>
<protein>
    <submittedName>
        <fullName evidence="3">Uncharacterized protein</fullName>
    </submittedName>
</protein>
<evidence type="ECO:0000256" key="2">
    <source>
        <dbReference type="SAM" id="SignalP"/>
    </source>
</evidence>
<evidence type="ECO:0000256" key="1">
    <source>
        <dbReference type="SAM" id="MobiDB-lite"/>
    </source>
</evidence>
<dbReference type="RefSeq" id="WP_344095575.1">
    <property type="nucleotide sequence ID" value="NZ_BAAAHB010000089.1"/>
</dbReference>
<sequence>MMITRGLTAAVGLAALAAVLLTGCADVPQPRDPAPERSSPPSPAVSPPVPSPSGDTIAYVDIVGAR</sequence>
<dbReference type="Proteomes" id="UP001499895">
    <property type="component" value="Unassembled WGS sequence"/>
</dbReference>
<feature type="region of interest" description="Disordered" evidence="1">
    <location>
        <begin position="25"/>
        <end position="56"/>
    </location>
</feature>
<feature type="signal peptide" evidence="2">
    <location>
        <begin position="1"/>
        <end position="25"/>
    </location>
</feature>
<accession>A0ABN1AXT7</accession>
<evidence type="ECO:0000313" key="3">
    <source>
        <dbReference type="EMBL" id="GAA0485713.1"/>
    </source>
</evidence>
<keyword evidence="4" id="KW-1185">Reference proteome</keyword>
<proteinExistence type="predicted"/>
<gene>
    <name evidence="3" type="ORF">GCM10009544_54040</name>
</gene>
<keyword evidence="2" id="KW-0732">Signal</keyword>
<evidence type="ECO:0000313" key="4">
    <source>
        <dbReference type="Proteomes" id="UP001499895"/>
    </source>
</evidence>